<dbReference type="AlphaFoldDB" id="A0A7C1BEY4"/>
<dbReference type="EMBL" id="DRBW01000200">
    <property type="protein sequence ID" value="HDM90614.1"/>
    <property type="molecule type" value="Genomic_DNA"/>
</dbReference>
<comment type="caution">
    <text evidence="3">The sequence shown here is derived from an EMBL/GenBank/DDBJ whole genome shotgun (WGS) entry which is preliminary data.</text>
</comment>
<protein>
    <submittedName>
        <fullName evidence="3">Dinitrogenase iron-molybdenum cofactor</fullName>
    </submittedName>
</protein>
<accession>A0A7C1BEY4</accession>
<keyword evidence="1" id="KW-0175">Coiled coil</keyword>
<evidence type="ECO:0000259" key="2">
    <source>
        <dbReference type="Pfam" id="PF02579"/>
    </source>
</evidence>
<dbReference type="Pfam" id="PF02579">
    <property type="entry name" value="Nitro_FeMo-Co"/>
    <property type="match status" value="1"/>
</dbReference>
<dbReference type="CDD" id="cd00851">
    <property type="entry name" value="MTH1175"/>
    <property type="match status" value="1"/>
</dbReference>
<name>A0A7C1BEY4_UNCW3</name>
<proteinExistence type="predicted"/>
<evidence type="ECO:0000256" key="1">
    <source>
        <dbReference type="SAM" id="Coils"/>
    </source>
</evidence>
<feature type="coiled-coil region" evidence="1">
    <location>
        <begin position="122"/>
        <end position="156"/>
    </location>
</feature>
<dbReference type="Gene3D" id="3.30.420.130">
    <property type="entry name" value="Dinitrogenase iron-molybdenum cofactor biosynthesis domain"/>
    <property type="match status" value="1"/>
</dbReference>
<dbReference type="InterPro" id="IPR036105">
    <property type="entry name" value="DiNase_FeMo-co_biosyn_sf"/>
</dbReference>
<dbReference type="InterPro" id="IPR003731">
    <property type="entry name" value="Di-Nase_FeMo-co_biosynth"/>
</dbReference>
<dbReference type="InterPro" id="IPR033913">
    <property type="entry name" value="MTH1175_dom"/>
</dbReference>
<organism evidence="3">
    <name type="scientific">candidate division WOR-3 bacterium</name>
    <dbReference type="NCBI Taxonomy" id="2052148"/>
    <lineage>
        <taxon>Bacteria</taxon>
        <taxon>Bacteria division WOR-3</taxon>
    </lineage>
</organism>
<feature type="domain" description="Dinitrogenase iron-molybdenum cofactor biosynthesis" evidence="2">
    <location>
        <begin position="14"/>
        <end position="104"/>
    </location>
</feature>
<evidence type="ECO:0000313" key="3">
    <source>
        <dbReference type="EMBL" id="HDM90614.1"/>
    </source>
</evidence>
<dbReference type="PANTHER" id="PTHR42983">
    <property type="entry name" value="DINITROGENASE IRON-MOLYBDENUM COFACTOR PROTEIN-RELATED"/>
    <property type="match status" value="1"/>
</dbReference>
<dbReference type="Proteomes" id="UP000885931">
    <property type="component" value="Unassembled WGS sequence"/>
</dbReference>
<gene>
    <name evidence="3" type="ORF">ENG67_05355</name>
</gene>
<dbReference type="PANTHER" id="PTHR42983:SF1">
    <property type="entry name" value="IRON-MOLYBDENUM PROTEIN"/>
    <property type="match status" value="1"/>
</dbReference>
<sequence>MRIAFTADEPKGLDSVISYHFGRCPYFVIVELDGRDVKKIENIENPSAESHAVGELPQLMNQLGVNIIVTGGMGPKAQEYFAQFGIQPITGAYGKVRDVLEEIIEGTLRETPAVSEERPSHVEGENEEIRRLKLEVRELRREVAELKSLIKEIMRGR</sequence>
<dbReference type="SUPFAM" id="SSF53146">
    <property type="entry name" value="Nitrogenase accessory factor-like"/>
    <property type="match status" value="1"/>
</dbReference>
<reference evidence="3" key="1">
    <citation type="journal article" date="2020" name="mSystems">
        <title>Genome- and Community-Level Interaction Insights into Carbon Utilization and Element Cycling Functions of Hydrothermarchaeota in Hydrothermal Sediment.</title>
        <authorList>
            <person name="Zhou Z."/>
            <person name="Liu Y."/>
            <person name="Xu W."/>
            <person name="Pan J."/>
            <person name="Luo Z.H."/>
            <person name="Li M."/>
        </authorList>
    </citation>
    <scope>NUCLEOTIDE SEQUENCE [LARGE SCALE GENOMIC DNA]</scope>
    <source>
        <strain evidence="3">HyVt-237</strain>
    </source>
</reference>